<feature type="region of interest" description="Disordered" evidence="1">
    <location>
        <begin position="84"/>
        <end position="123"/>
    </location>
</feature>
<evidence type="ECO:0000313" key="3">
    <source>
        <dbReference type="Proteomes" id="UP000012065"/>
    </source>
</evidence>
<dbReference type="EMBL" id="CAOJ01015248">
    <property type="protein sequence ID" value="CCO35910.1"/>
    <property type="molecule type" value="Genomic_DNA"/>
</dbReference>
<protein>
    <submittedName>
        <fullName evidence="2">Uncharacterized protein</fullName>
    </submittedName>
</protein>
<dbReference type="HOGENOM" id="CLU_886182_0_0_1"/>
<name>M5CA00_THACB</name>
<dbReference type="Proteomes" id="UP000012065">
    <property type="component" value="Unassembled WGS sequence"/>
</dbReference>
<evidence type="ECO:0000313" key="2">
    <source>
        <dbReference type="EMBL" id="CCO35910.1"/>
    </source>
</evidence>
<dbReference type="AlphaFoldDB" id="M5CA00"/>
<accession>M5CA00</accession>
<feature type="compositionally biased region" description="Basic and acidic residues" evidence="1">
    <location>
        <begin position="109"/>
        <end position="121"/>
    </location>
</feature>
<gene>
    <name evidence="2" type="ORF">BN14_10031</name>
</gene>
<proteinExistence type="predicted"/>
<organism evidence="2 3">
    <name type="scientific">Thanatephorus cucumeris (strain AG1-IB / isolate 7/3/14)</name>
    <name type="common">Lettuce bottom rot fungus</name>
    <name type="synonym">Rhizoctonia solani</name>
    <dbReference type="NCBI Taxonomy" id="1108050"/>
    <lineage>
        <taxon>Eukaryota</taxon>
        <taxon>Fungi</taxon>
        <taxon>Dikarya</taxon>
        <taxon>Basidiomycota</taxon>
        <taxon>Agaricomycotina</taxon>
        <taxon>Agaricomycetes</taxon>
        <taxon>Cantharellales</taxon>
        <taxon>Ceratobasidiaceae</taxon>
        <taxon>Rhizoctonia</taxon>
        <taxon>Rhizoctonia solani AG-1</taxon>
    </lineage>
</organism>
<sequence length="314" mass="34231">MTVIGGYNWEEFVKTVRQILGQDCSTLETQELKSLLETIQNNQATQAATQEWQTQTQSIVNPPQALNVGGGFYLTAISANNPEKPPLKLTPLANPKKRMHPTQDGKNTNTEDKDNASDKLPSHIHPAASFLGQALANINPNPLLNFGLALKDLATALLGSQTITPQQQVLLDAIQWYQRWEQTKISTGISPPPKPAIPSLLPPYTGMAPPLFIAPPPNIVDDNKETLMAILAAAAGKPIKSKKSLLRDFTGNMQQVLTGAVVNYLAYSCAKGPYKTKRTQQIWALEACRREFSCTLPGATFETPPLEALKLIVA</sequence>
<reference evidence="2 3" key="1">
    <citation type="journal article" date="2013" name="J. Biotechnol.">
        <title>Establishment and interpretation of the genome sequence of the phytopathogenic fungus Rhizoctonia solani AG1-IB isolate 7/3/14.</title>
        <authorList>
            <person name="Wibberg D.W."/>
            <person name="Jelonek L.J."/>
            <person name="Rupp O.R."/>
            <person name="Hennig M.H."/>
            <person name="Eikmeyer F.E."/>
            <person name="Goesmann A.G."/>
            <person name="Hartmann A.H."/>
            <person name="Borriss R.B."/>
            <person name="Grosch R.G."/>
            <person name="Puehler A.P."/>
            <person name="Schlueter A.S."/>
        </authorList>
    </citation>
    <scope>NUCLEOTIDE SEQUENCE [LARGE SCALE GENOMIC DNA]</scope>
    <source>
        <strain evidence="3">AG1-IB / isolate 7/3/14</strain>
    </source>
</reference>
<comment type="caution">
    <text evidence="2">The sequence shown here is derived from an EMBL/GenBank/DDBJ whole genome shotgun (WGS) entry which is preliminary data.</text>
</comment>
<evidence type="ECO:0000256" key="1">
    <source>
        <dbReference type="SAM" id="MobiDB-lite"/>
    </source>
</evidence>